<dbReference type="Proteomes" id="UP000192257">
    <property type="component" value="Unassembled WGS sequence"/>
</dbReference>
<feature type="coiled-coil region" evidence="1">
    <location>
        <begin position="446"/>
        <end position="498"/>
    </location>
</feature>
<dbReference type="OrthoDB" id="253100at2759"/>
<feature type="compositionally biased region" description="Low complexity" evidence="2">
    <location>
        <begin position="266"/>
        <end position="281"/>
    </location>
</feature>
<feature type="region of interest" description="Disordered" evidence="2">
    <location>
        <begin position="528"/>
        <end position="577"/>
    </location>
</feature>
<keyword evidence="1" id="KW-0175">Coiled coil</keyword>
<organism evidence="3 4">
    <name type="scientific">Trypanosoma theileri</name>
    <dbReference type="NCBI Taxonomy" id="67003"/>
    <lineage>
        <taxon>Eukaryota</taxon>
        <taxon>Discoba</taxon>
        <taxon>Euglenozoa</taxon>
        <taxon>Kinetoplastea</taxon>
        <taxon>Metakinetoplastina</taxon>
        <taxon>Trypanosomatida</taxon>
        <taxon>Trypanosomatidae</taxon>
        <taxon>Trypanosoma</taxon>
    </lineage>
</organism>
<dbReference type="GeneID" id="39980616"/>
<evidence type="ECO:0000313" key="3">
    <source>
        <dbReference type="EMBL" id="ORC93278.1"/>
    </source>
</evidence>
<accession>A0A1X0P8T6</accession>
<feature type="coiled-coil region" evidence="1">
    <location>
        <begin position="339"/>
        <end position="401"/>
    </location>
</feature>
<name>A0A1X0P8T6_9TRYP</name>
<dbReference type="AlphaFoldDB" id="A0A1X0P8T6"/>
<feature type="region of interest" description="Disordered" evidence="2">
    <location>
        <begin position="234"/>
        <end position="319"/>
    </location>
</feature>
<feature type="region of interest" description="Disordered" evidence="2">
    <location>
        <begin position="668"/>
        <end position="704"/>
    </location>
</feature>
<feature type="compositionally biased region" description="Basic and acidic residues" evidence="2">
    <location>
        <begin position="244"/>
        <end position="265"/>
    </location>
</feature>
<reference evidence="3 4" key="1">
    <citation type="submission" date="2017-03" db="EMBL/GenBank/DDBJ databases">
        <title>An alternative strategy for trypanosome survival in the mammalian bloodstream revealed through genome and transcriptome analysis of the ubiquitous bovine parasite Trypanosoma (Megatrypanum) theileri.</title>
        <authorList>
            <person name="Kelly S."/>
            <person name="Ivens A."/>
            <person name="Mott A."/>
            <person name="O'Neill E."/>
            <person name="Emms D."/>
            <person name="Macleod O."/>
            <person name="Voorheis P."/>
            <person name="Matthews J."/>
            <person name="Matthews K."/>
            <person name="Carrington M."/>
        </authorList>
    </citation>
    <scope>NUCLEOTIDE SEQUENCE [LARGE SCALE GENOMIC DNA]</scope>
    <source>
        <strain evidence="3">Edinburgh</strain>
    </source>
</reference>
<feature type="compositionally biased region" description="Basic residues" evidence="2">
    <location>
        <begin position="555"/>
        <end position="573"/>
    </location>
</feature>
<protein>
    <submittedName>
        <fullName evidence="3">Uncharacterized protein</fullName>
    </submittedName>
</protein>
<keyword evidence="4" id="KW-1185">Reference proteome</keyword>
<dbReference type="EMBL" id="NBCO01000001">
    <property type="protein sequence ID" value="ORC93278.1"/>
    <property type="molecule type" value="Genomic_DNA"/>
</dbReference>
<proteinExistence type="predicted"/>
<dbReference type="RefSeq" id="XP_028887344.1">
    <property type="nucleotide sequence ID" value="XM_029020836.1"/>
</dbReference>
<feature type="region of interest" description="Disordered" evidence="2">
    <location>
        <begin position="1"/>
        <end position="33"/>
    </location>
</feature>
<feature type="compositionally biased region" description="Acidic residues" evidence="2">
    <location>
        <begin position="292"/>
        <end position="317"/>
    </location>
</feature>
<comment type="caution">
    <text evidence="3">The sequence shown here is derived from an EMBL/GenBank/DDBJ whole genome shotgun (WGS) entry which is preliminary data.</text>
</comment>
<evidence type="ECO:0000313" key="4">
    <source>
        <dbReference type="Proteomes" id="UP000192257"/>
    </source>
</evidence>
<dbReference type="VEuPathDB" id="TriTrypDB:TM35_000011550"/>
<evidence type="ECO:0000256" key="2">
    <source>
        <dbReference type="SAM" id="MobiDB-lite"/>
    </source>
</evidence>
<sequence>MEEVRPNENLSKPDASQGEGYQHNAVNGSNDISRNDTEIILPQSSSSSSACTSFFQRSLFPQVRDGVHSPFSSKSFHLPHWWDIGDSRFLKVKKDGVTYAVLVGKTLDDVPYCFRVRRDEKAKKAFFTPMALLSSSSAVEMISPDCDIKAAELETLPDIVQYEKGKFRAALQQILDESGESYTPEWLEDLVKNHTEEGSEFLVAFRALHPSLHSPQVKDDEIPSSLGAVVVVEHNADDDDDDKEKEKEKKAEEVAEYSMEEHTSEKSVNSNENSSNEGEQSIRGKMSPKEVEVEEKEEEEEYPLHQEDEEEKEEEEEVNRNGYGYVNIPETSEMMTLEENNFQEHLHTLREENERIKNKNKRLYEETKTLKTERNEYLLCIENLRKELMELTHRMNFIEKRYKDEMNSLHDEIHAVSTKQAEVKSTTLAAVEERVDVVCEVYGEKITQFQQQQETLQNEVHQITNTLRVSQEQSEKLLSILELREKQLETALEELRRKDSPFCNNCQEKLRNSKESGDLNTQSLLKTVTADEKDNKNDNSDNDNDNDDGEPRTRISTRNHHHHHHHHHHHNNKKSLVDGSMQKDNEMKGMEEENKTSPLLRMGHSTKNKKYHHNYLEQQHLLSYRHSCGDTFQYSPWRRAPYAAVGYTNETLYHQHTPDRGVGITTLPPKSWCKSKREQFKNKSPKTPLTARRSQHQSTTLQQE</sequence>
<feature type="compositionally biased region" description="Basic and acidic residues" evidence="2">
    <location>
        <begin position="529"/>
        <end position="539"/>
    </location>
</feature>
<evidence type="ECO:0000256" key="1">
    <source>
        <dbReference type="SAM" id="Coils"/>
    </source>
</evidence>
<gene>
    <name evidence="3" type="ORF">TM35_000011550</name>
</gene>